<dbReference type="SMART" id="SM00089">
    <property type="entry name" value="PKD"/>
    <property type="match status" value="8"/>
</dbReference>
<keyword evidence="5" id="KW-1185">Reference proteome</keyword>
<feature type="domain" description="Ig-like" evidence="3">
    <location>
        <begin position="1268"/>
        <end position="1343"/>
    </location>
</feature>
<evidence type="ECO:0000256" key="2">
    <source>
        <dbReference type="SAM" id="SignalP"/>
    </source>
</evidence>
<dbReference type="Pfam" id="PF13573">
    <property type="entry name" value="SprB"/>
    <property type="match status" value="16"/>
</dbReference>
<evidence type="ECO:0000259" key="3">
    <source>
        <dbReference type="PROSITE" id="PS50835"/>
    </source>
</evidence>
<dbReference type="InterPro" id="IPR043504">
    <property type="entry name" value="Peptidase_S1_PA_chymotrypsin"/>
</dbReference>
<dbReference type="PROSITE" id="PS50835">
    <property type="entry name" value="IG_LIKE"/>
    <property type="match status" value="6"/>
</dbReference>
<feature type="domain" description="Ig-like" evidence="3">
    <location>
        <begin position="582"/>
        <end position="654"/>
    </location>
</feature>
<reference evidence="5" key="1">
    <citation type="journal article" date="2019" name="Int. J. Syst. Evol. Microbiol.">
        <title>The Global Catalogue of Microorganisms (GCM) 10K type strain sequencing project: providing services to taxonomists for standard genome sequencing and annotation.</title>
        <authorList>
            <consortium name="The Broad Institute Genomics Platform"/>
            <consortium name="The Broad Institute Genome Sequencing Center for Infectious Disease"/>
            <person name="Wu L."/>
            <person name="Ma J."/>
        </authorList>
    </citation>
    <scope>NUCLEOTIDE SEQUENCE [LARGE SCALE GENOMIC DNA]</scope>
    <source>
        <strain evidence="5">CECT 7184</strain>
    </source>
</reference>
<feature type="signal peptide" evidence="2">
    <location>
        <begin position="1"/>
        <end position="21"/>
    </location>
</feature>
<evidence type="ECO:0000313" key="4">
    <source>
        <dbReference type="EMBL" id="MDN3708225.1"/>
    </source>
</evidence>
<accession>A0ABT8CVD6</accession>
<dbReference type="NCBIfam" id="TIGR04183">
    <property type="entry name" value="Por_Secre_tail"/>
    <property type="match status" value="1"/>
</dbReference>
<dbReference type="InterPro" id="IPR022409">
    <property type="entry name" value="PKD/Chitinase_dom"/>
</dbReference>
<keyword evidence="1 2" id="KW-0732">Signal</keyword>
<feature type="chain" id="PRO_5045565633" evidence="2">
    <location>
        <begin position="22"/>
        <end position="1662"/>
    </location>
</feature>
<dbReference type="RefSeq" id="WP_290364104.1">
    <property type="nucleotide sequence ID" value="NZ_JAUFQU010000001.1"/>
</dbReference>
<dbReference type="Gene3D" id="2.60.40.740">
    <property type="match status" value="7"/>
</dbReference>
<gene>
    <name evidence="4" type="ORF">QW060_14030</name>
</gene>
<sequence length="1662" mass="167190">MKNIYSLLLIIVLILSNTMYAQTSTEQFETESNGSTSFTDNGVIFNIISHASTFDIQANYPATGWSGTNIDNRYIDNSLTPQNGASFSIKTTSNLFKVNRFWVYLSDANLNLSTAGTLTITGKLSGVTKFTQTKTTGFNTSVATANGYTLIDLTNLNGQNYSNIIIDQLQITLGGGYTYAALDAFTWVKDSNLVIDLDTPTVTLSSQTNVACNGSATGAATVSVSGGTAPYTYSWSPSGGTAATATGLVAGTYTVTVTDATNKTKSLPVTITQPAALTATTSLTNVSCNGGGNGVASVVASGGSGGYSYSWAPSGGTGATATGLTAGTYICTITDANLCQITRTVTISQPATALSASISSTNVSCNGGSNGTATVSASGGTPGYTYLWSPSGGTAASATGLSVGVYTCLITDANGCSVTRNVTITQPIAMNATTVQTNIACNGQPTGSLTVNVTGGTGQYTYLWSPSGGTAATATGLTAGAYTVTVTDANNGCILTRNFTITQPSSITATTSSTNVSCNGGNNGAASVVASGGAGGYTYSWSPSGGTGATATGLTAGTYICTITDANLCQITRTVTITQPAPITTTASVTNVSCNGGSNGTASVTASGGIGTYTYSWAPSGGINATATGLTAGTYTCTVTDANGCQATRTVTVTQPTALTATTSMTNVSCNGGSNGSATVNVSGGTAGYTYLWIPSGGTAASATGLSVGVYNCIITDANGCTLTKSFTITQPTAMIITPSQVNVTCNGATNGSATVSVVGGAGTYTYSWSPSGGTAATATGLSAGTYTVTVTDANNCTKTQSFTITQPSPIVATTSQNNVSCNGGSNGTATVSVSGGIGTYTYLWSPSGGTAATATGLMAGIYTCTITDANLCQITRTFTITQPSPITATIAQTNVSCNGGANGTASVTPSGGTGTYTYSWSPSGGTAATATGLVAGVYTCTITDANGCTLTRSVTITQPTAMVATTSQTNVLCNGSANATASVIPSGGAGQYTYLWSPSGGTAATATGLAAGVYTCTITDANGCILTKTFTITQPTNINIIPSQTNLSCNGGSNGSATVSVSGGTGTYTYSWSPSGGTAATATGLSAGVYNVTVTDANGCTATQSFTITEPAALSAVLSPTKINVSCNGGTNGSATVIGVGGTGSYTYSWSPSGGNAATATGLAAGIYTVTVTDANGCTAIQTVEIEQPAVLASTLASVQTNVSCYGASDGSATVDIIGGTGLYTYSWSPSGGTSATADGLSAGTYVCTVTDANGCMTTQSFTITEPPVLTATALSQTNISCNGASNGSATVEVTGGTGSYTYLWSPSGGTAITATDLTAGTYICTVMDANGCTTTQSFTLTEPAVMTTSIVAQTNVVCNGNSNGSATIEVMGGTGAYTYLWSPSGGTQASATDLAAGIYEVIITDDNGCTTTQEVTITEPAVVLPPAIISPQEFCIAADATIDNVEIEGVQIKWYATADAVTELTTDTVLANGTYFASQTIDGCESQERASVEVIINDILPTPVGAPNQQFEEGATIADLVVEPVTVTWYATYENAVDNVDALSTSEVLVNGVTYYAVVVATDECSSLPFAVTVNVTAGIENFQKDTIEYYPNPVEDYLRIKSSGIVTKVEVYNLLGRVVKKQDYQSNEVELFFADLPSATYVVFIKSGNKESFIKIVKK</sequence>
<dbReference type="Pfam" id="PF18962">
    <property type="entry name" value="Por_Secre_tail"/>
    <property type="match status" value="1"/>
</dbReference>
<evidence type="ECO:0000256" key="1">
    <source>
        <dbReference type="ARBA" id="ARBA00022729"/>
    </source>
</evidence>
<proteinExistence type="predicted"/>
<dbReference type="InterPro" id="IPR025667">
    <property type="entry name" value="SprB_repeat"/>
</dbReference>
<protein>
    <submittedName>
        <fullName evidence="4">T9SS type A sorting domain-containing protein</fullName>
    </submittedName>
</protein>
<comment type="caution">
    <text evidence="4">The sequence shown here is derived from an EMBL/GenBank/DDBJ whole genome shotgun (WGS) entry which is preliminary data.</text>
</comment>
<dbReference type="InterPro" id="IPR013783">
    <property type="entry name" value="Ig-like_fold"/>
</dbReference>
<dbReference type="Proteomes" id="UP001242368">
    <property type="component" value="Unassembled WGS sequence"/>
</dbReference>
<organism evidence="4 5">
    <name type="scientific">Paenimyroides ceti</name>
    <dbReference type="NCBI Taxonomy" id="395087"/>
    <lineage>
        <taxon>Bacteria</taxon>
        <taxon>Pseudomonadati</taxon>
        <taxon>Bacteroidota</taxon>
        <taxon>Flavobacteriia</taxon>
        <taxon>Flavobacteriales</taxon>
        <taxon>Flavobacteriaceae</taxon>
        <taxon>Paenimyroides</taxon>
    </lineage>
</organism>
<feature type="domain" description="Ig-like" evidence="3">
    <location>
        <begin position="886"/>
        <end position="958"/>
    </location>
</feature>
<dbReference type="EMBL" id="JAUFQU010000001">
    <property type="protein sequence ID" value="MDN3708225.1"/>
    <property type="molecule type" value="Genomic_DNA"/>
</dbReference>
<dbReference type="InterPro" id="IPR026444">
    <property type="entry name" value="Secre_tail"/>
</dbReference>
<dbReference type="Gene3D" id="2.60.40.10">
    <property type="entry name" value="Immunoglobulins"/>
    <property type="match status" value="1"/>
</dbReference>
<name>A0ABT8CVD6_9FLAO</name>
<feature type="domain" description="Ig-like" evidence="3">
    <location>
        <begin position="268"/>
        <end position="348"/>
    </location>
</feature>
<dbReference type="InterPro" id="IPR007110">
    <property type="entry name" value="Ig-like_dom"/>
</dbReference>
<feature type="domain" description="Ig-like" evidence="3">
    <location>
        <begin position="810"/>
        <end position="882"/>
    </location>
</feature>
<feature type="domain" description="Ig-like" evidence="3">
    <location>
        <begin position="350"/>
        <end position="425"/>
    </location>
</feature>
<evidence type="ECO:0000313" key="5">
    <source>
        <dbReference type="Proteomes" id="UP001242368"/>
    </source>
</evidence>
<dbReference type="Gene3D" id="2.40.10.10">
    <property type="entry name" value="Trypsin-like serine proteases"/>
    <property type="match status" value="8"/>
</dbReference>